<name>A0A3S0JPH1_9BACI</name>
<comment type="caution">
    <text evidence="1">The sequence shown here is derived from an EMBL/GenBank/DDBJ whole genome shotgun (WGS) entry which is preliminary data.</text>
</comment>
<organism evidence="1 2">
    <name type="scientific">Bacillus yapensis</name>
    <dbReference type="NCBI Taxonomy" id="2492960"/>
    <lineage>
        <taxon>Bacteria</taxon>
        <taxon>Bacillati</taxon>
        <taxon>Bacillota</taxon>
        <taxon>Bacilli</taxon>
        <taxon>Bacillales</taxon>
        <taxon>Bacillaceae</taxon>
        <taxon>Bacillus</taxon>
    </lineage>
</organism>
<dbReference type="Proteomes" id="UP000271374">
    <property type="component" value="Unassembled WGS sequence"/>
</dbReference>
<evidence type="ECO:0000313" key="1">
    <source>
        <dbReference type="EMBL" id="RTR26282.1"/>
    </source>
</evidence>
<dbReference type="OrthoDB" id="2966339at2"/>
<gene>
    <name evidence="1" type="ORF">EKG37_21670</name>
</gene>
<dbReference type="AlphaFoldDB" id="A0A3S0JPH1"/>
<accession>A0A3S0JPH1</accession>
<proteinExistence type="predicted"/>
<reference evidence="1 2" key="1">
    <citation type="submission" date="2018-12" db="EMBL/GenBank/DDBJ databases">
        <title>Bacillus yapensis draft genome sequence.</title>
        <authorList>
            <person name="Yu L."/>
            <person name="Xu X."/>
            <person name="Tang X."/>
        </authorList>
    </citation>
    <scope>NUCLEOTIDE SEQUENCE [LARGE SCALE GENOMIC DNA]</scope>
    <source>
        <strain evidence="1 2">XXST-01</strain>
    </source>
</reference>
<keyword evidence="2" id="KW-1185">Reference proteome</keyword>
<protein>
    <submittedName>
        <fullName evidence="1">Uncharacterized protein</fullName>
    </submittedName>
</protein>
<evidence type="ECO:0000313" key="2">
    <source>
        <dbReference type="Proteomes" id="UP000271374"/>
    </source>
</evidence>
<sequence length="137" mass="15727">MNNQLSMKLAETVKEAKKSLLFPPIYEDAYGEGDECYDEGTFFQRQGKGLLCGKMVFYSGEFYDLTIDGDVDLCMEVFLTDEGELVKFYTIRESRYCQVCQETHSRLHRMVAKDQYLDDDEIDAIINNISVDLKTAG</sequence>
<dbReference type="EMBL" id="RXNT01000025">
    <property type="protein sequence ID" value="RTR26282.1"/>
    <property type="molecule type" value="Genomic_DNA"/>
</dbReference>
<dbReference type="RefSeq" id="WP_126410849.1">
    <property type="nucleotide sequence ID" value="NZ_RXNT01000025.1"/>
</dbReference>